<dbReference type="InterPro" id="IPR051781">
    <property type="entry name" value="Metallo-dep_Hydrolase"/>
</dbReference>
<dbReference type="SUPFAM" id="SSF51556">
    <property type="entry name" value="Metallo-dependent hydrolases"/>
    <property type="match status" value="1"/>
</dbReference>
<feature type="signal peptide" evidence="1">
    <location>
        <begin position="1"/>
        <end position="22"/>
    </location>
</feature>
<keyword evidence="1" id="KW-0732">Signal</keyword>
<dbReference type="InterPro" id="IPR006680">
    <property type="entry name" value="Amidohydro-rel"/>
</dbReference>
<reference evidence="4" key="2">
    <citation type="submission" date="2019-02" db="EMBL/GenBank/DDBJ databases">
        <title>Granulicella sibirica sp. nov., a psychrotolerant acidobacterium isolated from an organic soil layer in forested tundra, West Siberia.</title>
        <authorList>
            <person name="Oshkin I.Y."/>
            <person name="Kulichevskaya I.S."/>
            <person name="Rijpstra W.I.C."/>
            <person name="Sinninghe Damste J.S."/>
            <person name="Rakitin A.L."/>
            <person name="Ravin N.V."/>
            <person name="Dedysh S.N."/>
        </authorList>
    </citation>
    <scope>NUCLEOTIDE SEQUENCE [LARGE SCALE GENOMIC DNA]</scope>
    <source>
        <strain evidence="4">AF10</strain>
    </source>
</reference>
<dbReference type="GO" id="GO:0016810">
    <property type="term" value="F:hydrolase activity, acting on carbon-nitrogen (but not peptide) bonds"/>
    <property type="evidence" value="ECO:0007669"/>
    <property type="project" value="InterPro"/>
</dbReference>
<name>A0A4Q0T2T3_9BACT</name>
<dbReference type="PANTHER" id="PTHR43135:SF3">
    <property type="entry name" value="ALPHA-D-RIBOSE 1-METHYLPHOSPHONATE 5-TRIPHOSPHATE DIPHOSPHATASE"/>
    <property type="match status" value="1"/>
</dbReference>
<organism evidence="3 4">
    <name type="scientific">Granulicella sibirica</name>
    <dbReference type="NCBI Taxonomy" id="2479048"/>
    <lineage>
        <taxon>Bacteria</taxon>
        <taxon>Pseudomonadati</taxon>
        <taxon>Acidobacteriota</taxon>
        <taxon>Terriglobia</taxon>
        <taxon>Terriglobales</taxon>
        <taxon>Acidobacteriaceae</taxon>
        <taxon>Granulicella</taxon>
    </lineage>
</organism>
<dbReference type="InterPro" id="IPR032466">
    <property type="entry name" value="Metal_Hydrolase"/>
</dbReference>
<dbReference type="InterPro" id="IPR011059">
    <property type="entry name" value="Metal-dep_hydrolase_composite"/>
</dbReference>
<dbReference type="RefSeq" id="WP_241654653.1">
    <property type="nucleotide sequence ID" value="NZ_RDSM01000002.1"/>
</dbReference>
<feature type="chain" id="PRO_5020184767" evidence="1">
    <location>
        <begin position="23"/>
        <end position="451"/>
    </location>
</feature>
<dbReference type="AlphaFoldDB" id="A0A4Q0T2T3"/>
<comment type="caution">
    <text evidence="3">The sequence shown here is derived from an EMBL/GenBank/DDBJ whole genome shotgun (WGS) entry which is preliminary data.</text>
</comment>
<keyword evidence="3" id="KW-0378">Hydrolase</keyword>
<dbReference type="Proteomes" id="UP000289437">
    <property type="component" value="Unassembled WGS sequence"/>
</dbReference>
<evidence type="ECO:0000259" key="2">
    <source>
        <dbReference type="Pfam" id="PF01979"/>
    </source>
</evidence>
<sequence>MKNFKNTALALAAITLTGIVTAQTPKFTGPNLTTTDPPKIIAITGGKLLTITHGTIDNGVLILENGRITAVGTAGTAIPKGAQIFDAKGMTVYPGLFDAETHLGLTEVESDENSNDLAETSDEIMPQMRVVDAFHAETVRIPVQRINGVTTAIVAPASEDTIAGQDALIQLYGRDRNAMIVTPDIALAMNFIGDVRRKGSGRGASKFPSTRMGLASQLRQTFLDAQNYMAEQAAAAKPDHKGPPPKVDLKFEALIPYLKGEKPVVLAADESYEVEVAMSIAHEFHLKVILNHVTHAQDLLDTIASYKVSVIVGSIYSAPRPNERYDAVYSLPAELQKRGVKIAFSSLSDGPTSDSRNLPYAAGYAVAYGLPYDEAMKALTLNPAEMFGVADKQGSLDTGKVANVVIANGDPLDVRTSVQQVFIGGVPIPMTSRQTQLRDQYLPLSKTPTPK</sequence>
<feature type="domain" description="Amidohydrolase-related" evidence="2">
    <location>
        <begin position="271"/>
        <end position="425"/>
    </location>
</feature>
<evidence type="ECO:0000313" key="4">
    <source>
        <dbReference type="Proteomes" id="UP000289437"/>
    </source>
</evidence>
<dbReference type="EMBL" id="RDSM01000002">
    <property type="protein sequence ID" value="RXH56338.1"/>
    <property type="molecule type" value="Genomic_DNA"/>
</dbReference>
<gene>
    <name evidence="3" type="ORF">GRAN_3195</name>
</gene>
<proteinExistence type="predicted"/>
<dbReference type="PANTHER" id="PTHR43135">
    <property type="entry name" value="ALPHA-D-RIBOSE 1-METHYLPHOSPHONATE 5-TRIPHOSPHATE DIPHOSPHATASE"/>
    <property type="match status" value="1"/>
</dbReference>
<evidence type="ECO:0000313" key="3">
    <source>
        <dbReference type="EMBL" id="RXH56338.1"/>
    </source>
</evidence>
<protein>
    <submittedName>
        <fullName evidence="3">Metallo-dependent hydrolase</fullName>
    </submittedName>
</protein>
<dbReference type="Pfam" id="PF01979">
    <property type="entry name" value="Amidohydro_1"/>
    <property type="match status" value="1"/>
</dbReference>
<keyword evidence="4" id="KW-1185">Reference proteome</keyword>
<dbReference type="Gene3D" id="3.20.20.140">
    <property type="entry name" value="Metal-dependent hydrolases"/>
    <property type="match status" value="1"/>
</dbReference>
<reference evidence="3 4" key="1">
    <citation type="submission" date="2018-11" db="EMBL/GenBank/DDBJ databases">
        <authorList>
            <person name="Mardanov A.V."/>
            <person name="Ravin N.V."/>
            <person name="Dedysh S.N."/>
        </authorList>
    </citation>
    <scope>NUCLEOTIDE SEQUENCE [LARGE SCALE GENOMIC DNA]</scope>
    <source>
        <strain evidence="3 4">AF10</strain>
    </source>
</reference>
<evidence type="ECO:0000256" key="1">
    <source>
        <dbReference type="SAM" id="SignalP"/>
    </source>
</evidence>
<accession>A0A4Q0T2T3</accession>
<dbReference type="SUPFAM" id="SSF51338">
    <property type="entry name" value="Composite domain of metallo-dependent hydrolases"/>
    <property type="match status" value="1"/>
</dbReference>